<dbReference type="InterPro" id="IPR051052">
    <property type="entry name" value="Diverse_substrate_MTase"/>
</dbReference>
<organism evidence="5 6">
    <name type="scientific">Microlunatus flavus</name>
    <dbReference type="NCBI Taxonomy" id="1036181"/>
    <lineage>
        <taxon>Bacteria</taxon>
        <taxon>Bacillati</taxon>
        <taxon>Actinomycetota</taxon>
        <taxon>Actinomycetes</taxon>
        <taxon>Propionibacteriales</taxon>
        <taxon>Propionibacteriaceae</taxon>
        <taxon>Microlunatus</taxon>
    </lineage>
</organism>
<dbReference type="Pfam" id="PF08241">
    <property type="entry name" value="Methyltransf_11"/>
    <property type="match status" value="1"/>
</dbReference>
<dbReference type="SUPFAM" id="SSF53335">
    <property type="entry name" value="S-adenosyl-L-methionine-dependent methyltransferases"/>
    <property type="match status" value="1"/>
</dbReference>
<keyword evidence="2 5" id="KW-0489">Methyltransferase</keyword>
<evidence type="ECO:0000313" key="5">
    <source>
        <dbReference type="EMBL" id="SER05947.1"/>
    </source>
</evidence>
<gene>
    <name evidence="5" type="ORF">SAMN05421756_108135</name>
</gene>
<dbReference type="PANTHER" id="PTHR44942">
    <property type="entry name" value="METHYLTRANSF_11 DOMAIN-CONTAINING PROTEIN"/>
    <property type="match status" value="1"/>
</dbReference>
<comment type="similarity">
    <text evidence="1">Belongs to the methyltransferase superfamily.</text>
</comment>
<evidence type="ECO:0000256" key="3">
    <source>
        <dbReference type="ARBA" id="ARBA00022679"/>
    </source>
</evidence>
<dbReference type="Gene3D" id="3.40.50.150">
    <property type="entry name" value="Vaccinia Virus protein VP39"/>
    <property type="match status" value="1"/>
</dbReference>
<reference evidence="6" key="1">
    <citation type="submission" date="2016-10" db="EMBL/GenBank/DDBJ databases">
        <authorList>
            <person name="Varghese N."/>
            <person name="Submissions S."/>
        </authorList>
    </citation>
    <scope>NUCLEOTIDE SEQUENCE [LARGE SCALE GENOMIC DNA]</scope>
    <source>
        <strain evidence="6">CGMCC 4.6856</strain>
    </source>
</reference>
<evidence type="ECO:0000313" key="6">
    <source>
        <dbReference type="Proteomes" id="UP000198504"/>
    </source>
</evidence>
<dbReference type="CDD" id="cd02440">
    <property type="entry name" value="AdoMet_MTases"/>
    <property type="match status" value="1"/>
</dbReference>
<dbReference type="InterPro" id="IPR013216">
    <property type="entry name" value="Methyltransf_11"/>
</dbReference>
<dbReference type="InterPro" id="IPR029063">
    <property type="entry name" value="SAM-dependent_MTases_sf"/>
</dbReference>
<feature type="domain" description="Methyltransferase type 11" evidence="4">
    <location>
        <begin position="55"/>
        <end position="146"/>
    </location>
</feature>
<dbReference type="PANTHER" id="PTHR44942:SF4">
    <property type="entry name" value="METHYLTRANSFERASE TYPE 11 DOMAIN-CONTAINING PROTEIN"/>
    <property type="match status" value="1"/>
</dbReference>
<evidence type="ECO:0000256" key="2">
    <source>
        <dbReference type="ARBA" id="ARBA00022603"/>
    </source>
</evidence>
<dbReference type="GO" id="GO:0008757">
    <property type="term" value="F:S-adenosylmethionine-dependent methyltransferase activity"/>
    <property type="evidence" value="ECO:0007669"/>
    <property type="project" value="InterPro"/>
</dbReference>
<dbReference type="OrthoDB" id="9797252at2"/>
<protein>
    <submittedName>
        <fullName evidence="5">SAM-dependent methyltransferase</fullName>
    </submittedName>
</protein>
<evidence type="ECO:0000259" key="4">
    <source>
        <dbReference type="Pfam" id="PF08241"/>
    </source>
</evidence>
<keyword evidence="3 5" id="KW-0808">Transferase</keyword>
<dbReference type="Proteomes" id="UP000198504">
    <property type="component" value="Unassembled WGS sequence"/>
</dbReference>
<keyword evidence="6" id="KW-1185">Reference proteome</keyword>
<accession>A0A1H9L479</accession>
<name>A0A1H9L479_9ACTN</name>
<dbReference type="EMBL" id="FOFA01000008">
    <property type="protein sequence ID" value="SER05947.1"/>
    <property type="molecule type" value="Genomic_DNA"/>
</dbReference>
<sequence>MRIVTAACVASGPVRERALVFGTVADAYEEHRLGYPDAVADLVLGYARPTVARALEVGAGTGKATRLFAGRGPAVTACEPDPAMGAVLARTTRGLPVVVVTSTFEGFALEGPPFDLLYAASAWHWTKPATRWDRTAALVRPGGTVALFGSTGTEIADPALEEAVERVRRTVLPDESLWTEGRSATGMWWPGSELEADDRFTDVEQHDLPRRLRRSRAEHLALLGTLSTYLQLPADVRQPLLARIGEELPDEVEVDAAVRLHLARRR</sequence>
<proteinExistence type="inferred from homology"/>
<dbReference type="AlphaFoldDB" id="A0A1H9L479"/>
<dbReference type="STRING" id="1036181.SAMN05421756_108135"/>
<evidence type="ECO:0000256" key="1">
    <source>
        <dbReference type="ARBA" id="ARBA00008361"/>
    </source>
</evidence>
<dbReference type="GO" id="GO:0032259">
    <property type="term" value="P:methylation"/>
    <property type="evidence" value="ECO:0007669"/>
    <property type="project" value="UniProtKB-KW"/>
</dbReference>